<feature type="domain" description="EVE" evidence="1">
    <location>
        <begin position="13"/>
        <end position="151"/>
    </location>
</feature>
<dbReference type="Pfam" id="PF01878">
    <property type="entry name" value="EVE"/>
    <property type="match status" value="1"/>
</dbReference>
<dbReference type="InterPro" id="IPR015947">
    <property type="entry name" value="PUA-like_sf"/>
</dbReference>
<dbReference type="Proteomes" id="UP000199092">
    <property type="component" value="Chromosome I"/>
</dbReference>
<reference evidence="2 3" key="1">
    <citation type="submission" date="2016-10" db="EMBL/GenBank/DDBJ databases">
        <authorList>
            <person name="de Groot N.N."/>
        </authorList>
    </citation>
    <scope>NUCLEOTIDE SEQUENCE [LARGE SCALE GENOMIC DNA]</scope>
    <source>
        <strain evidence="2 3">DSM 21741</strain>
    </source>
</reference>
<dbReference type="RefSeq" id="WP_157720310.1">
    <property type="nucleotide sequence ID" value="NZ_LT629749.1"/>
</dbReference>
<gene>
    <name evidence="2" type="ORF">SAMN04488543_1188</name>
</gene>
<organism evidence="2 3">
    <name type="scientific">Friedmanniella luteola</name>
    <dbReference type="NCBI Taxonomy" id="546871"/>
    <lineage>
        <taxon>Bacteria</taxon>
        <taxon>Bacillati</taxon>
        <taxon>Actinomycetota</taxon>
        <taxon>Actinomycetes</taxon>
        <taxon>Propionibacteriales</taxon>
        <taxon>Nocardioidaceae</taxon>
        <taxon>Friedmanniella</taxon>
    </lineage>
</organism>
<proteinExistence type="predicted"/>
<dbReference type="STRING" id="546871.SAMN04488543_1188"/>
<evidence type="ECO:0000259" key="1">
    <source>
        <dbReference type="Pfam" id="PF01878"/>
    </source>
</evidence>
<accession>A0A1H1PWQ5</accession>
<protein>
    <submittedName>
        <fullName evidence="2">EVE domain-containing protein</fullName>
    </submittedName>
</protein>
<dbReference type="SUPFAM" id="SSF88697">
    <property type="entry name" value="PUA domain-like"/>
    <property type="match status" value="1"/>
</dbReference>
<keyword evidence="3" id="KW-1185">Reference proteome</keyword>
<evidence type="ECO:0000313" key="3">
    <source>
        <dbReference type="Proteomes" id="UP000199092"/>
    </source>
</evidence>
<evidence type="ECO:0000313" key="2">
    <source>
        <dbReference type="EMBL" id="SDS15771.1"/>
    </source>
</evidence>
<dbReference type="InterPro" id="IPR002740">
    <property type="entry name" value="EVE_domain"/>
</dbReference>
<dbReference type="Gene3D" id="3.10.590.10">
    <property type="entry name" value="ph1033 like domains"/>
    <property type="match status" value="1"/>
</dbReference>
<dbReference type="EMBL" id="LT629749">
    <property type="protein sequence ID" value="SDS15771.1"/>
    <property type="molecule type" value="Genomic_DNA"/>
</dbReference>
<dbReference type="AlphaFoldDB" id="A0A1H1PWQ5"/>
<name>A0A1H1PWQ5_9ACTN</name>
<sequence>MARAVDRAGLGAWLLKANPAVWDLRGFLDAGERRLTSWAVRPGYRSALMQPGDRVLFWVSGDGRGGFARGIWGLGTVIAPAEPWHDAERGFWTDEGSRQGVRARVEVDVVLLEQPVPAAELREAGITDLEVQRQPFAANPSYVSPEQLARLADLLPGWPPTAAEPSGAGR</sequence>
<dbReference type="OrthoDB" id="4464348at2"/>